<sequence length="258" mass="28313">MSGTWVLLRGLTREQGHWGGFIPALAQALPPGCTLLSPDLPGNGTLHAQASPDSVQGMVLAVRGALASQGHAPPYHLLAMSLGAMVAIEWAHLHPEEVGACVLINTSVRPFSRFWERLRPVNYLRILRLALARPDPLILERAVMRMTTRHPPAPDATLAHWVALRQRHPVTLPNAWRQLRAAIRYRAPDQAPAVPLLVLYSGADGLVNPRCSEALIRRWGAPSQRHPTAGHDLPLDDAAWVTQQVLTWLICQKLDGPS</sequence>
<dbReference type="Gene3D" id="3.40.50.1820">
    <property type="entry name" value="alpha/beta hydrolase"/>
    <property type="match status" value="1"/>
</dbReference>
<gene>
    <name evidence="2" type="ORF">EIP75_16825</name>
</gene>
<dbReference type="InterPro" id="IPR050228">
    <property type="entry name" value="Carboxylesterase_BioH"/>
</dbReference>
<dbReference type="PANTHER" id="PTHR43194">
    <property type="entry name" value="HYDROLASE ALPHA/BETA FOLD FAMILY"/>
    <property type="match status" value="1"/>
</dbReference>
<evidence type="ECO:0000313" key="2">
    <source>
        <dbReference type="EMBL" id="RRS03153.1"/>
    </source>
</evidence>
<dbReference type="SUPFAM" id="SSF53474">
    <property type="entry name" value="alpha/beta-Hydrolases"/>
    <property type="match status" value="1"/>
</dbReference>
<keyword evidence="3" id="KW-1185">Reference proteome</keyword>
<dbReference type="EMBL" id="RSED01000014">
    <property type="protein sequence ID" value="RRS03153.1"/>
    <property type="molecule type" value="Genomic_DNA"/>
</dbReference>
<dbReference type="Proteomes" id="UP000269265">
    <property type="component" value="Unassembled WGS sequence"/>
</dbReference>
<keyword evidence="2" id="KW-0378">Hydrolase</keyword>
<dbReference type="Pfam" id="PF12697">
    <property type="entry name" value="Abhydrolase_6"/>
    <property type="match status" value="1"/>
</dbReference>
<dbReference type="PANTHER" id="PTHR43194:SF5">
    <property type="entry name" value="PIMELOYL-[ACYL-CARRIER PROTEIN] METHYL ESTER ESTERASE"/>
    <property type="match status" value="1"/>
</dbReference>
<dbReference type="AlphaFoldDB" id="A0A3R8YLH6"/>
<dbReference type="OrthoDB" id="5290302at2"/>
<dbReference type="InterPro" id="IPR000073">
    <property type="entry name" value="AB_hydrolase_1"/>
</dbReference>
<name>A0A3R8YLH6_9BURK</name>
<proteinExistence type="predicted"/>
<dbReference type="RefSeq" id="WP_125244446.1">
    <property type="nucleotide sequence ID" value="NZ_RSED01000014.1"/>
</dbReference>
<feature type="domain" description="AB hydrolase-1" evidence="1">
    <location>
        <begin position="6"/>
        <end position="241"/>
    </location>
</feature>
<reference evidence="2 3" key="1">
    <citation type="submission" date="2018-12" db="EMBL/GenBank/DDBJ databases">
        <title>The whole draft genome of Aquabacterium sp. SJQ9.</title>
        <authorList>
            <person name="Sun L."/>
            <person name="Gao X."/>
            <person name="Chen W."/>
            <person name="Huang K."/>
        </authorList>
    </citation>
    <scope>NUCLEOTIDE SEQUENCE [LARGE SCALE GENOMIC DNA]</scope>
    <source>
        <strain evidence="2 3">SJQ9</strain>
    </source>
</reference>
<dbReference type="InterPro" id="IPR029058">
    <property type="entry name" value="AB_hydrolase_fold"/>
</dbReference>
<evidence type="ECO:0000313" key="3">
    <source>
        <dbReference type="Proteomes" id="UP000269265"/>
    </source>
</evidence>
<evidence type="ECO:0000259" key="1">
    <source>
        <dbReference type="Pfam" id="PF12697"/>
    </source>
</evidence>
<comment type="caution">
    <text evidence="2">The sequence shown here is derived from an EMBL/GenBank/DDBJ whole genome shotgun (WGS) entry which is preliminary data.</text>
</comment>
<accession>A0A3R8YLH6</accession>
<dbReference type="GO" id="GO:0016787">
    <property type="term" value="F:hydrolase activity"/>
    <property type="evidence" value="ECO:0007669"/>
    <property type="project" value="UniProtKB-KW"/>
</dbReference>
<organism evidence="2 3">
    <name type="scientific">Aquabacterium soli</name>
    <dbReference type="NCBI Taxonomy" id="2493092"/>
    <lineage>
        <taxon>Bacteria</taxon>
        <taxon>Pseudomonadati</taxon>
        <taxon>Pseudomonadota</taxon>
        <taxon>Betaproteobacteria</taxon>
        <taxon>Burkholderiales</taxon>
        <taxon>Aquabacterium</taxon>
    </lineage>
</organism>
<protein>
    <submittedName>
        <fullName evidence="2">Alpha/beta hydrolase</fullName>
    </submittedName>
</protein>